<feature type="domain" description="PI3K/PI4K catalytic" evidence="6">
    <location>
        <begin position="247"/>
        <end position="573"/>
    </location>
</feature>
<evidence type="ECO:0000256" key="2">
    <source>
        <dbReference type="ARBA" id="ARBA00022527"/>
    </source>
</evidence>
<keyword evidence="8" id="KW-1185">Reference proteome</keyword>
<dbReference type="PANTHER" id="PTHR11139:SF69">
    <property type="entry name" value="SERINE_THREONINE-PROTEIN KINASE ATR"/>
    <property type="match status" value="1"/>
</dbReference>
<dbReference type="GO" id="GO:0005634">
    <property type="term" value="C:nucleus"/>
    <property type="evidence" value="ECO:0007669"/>
    <property type="project" value="UniProtKB-SubCell"/>
</dbReference>
<comment type="caution">
    <text evidence="7">The sequence shown here is derived from an EMBL/GenBank/DDBJ whole genome shotgun (WGS) entry which is preliminary data.</text>
</comment>
<keyword evidence="2" id="KW-0418">Kinase</keyword>
<dbReference type="SUPFAM" id="SSF56112">
    <property type="entry name" value="Protein kinase-like (PK-like)"/>
    <property type="match status" value="1"/>
</dbReference>
<dbReference type="OrthoDB" id="1747873at2759"/>
<dbReference type="GO" id="GO:0006281">
    <property type="term" value="P:DNA repair"/>
    <property type="evidence" value="ECO:0007669"/>
    <property type="project" value="TreeGrafter"/>
</dbReference>
<feature type="chain" id="PRO_5022870810" description="PI3K/PI4K catalytic domain-containing protein" evidence="5">
    <location>
        <begin position="21"/>
        <end position="573"/>
    </location>
</feature>
<evidence type="ECO:0000256" key="4">
    <source>
        <dbReference type="ARBA" id="ARBA00023242"/>
    </source>
</evidence>
<reference evidence="8" key="1">
    <citation type="journal article" date="2019" name="Gigascience">
        <title>De novo genome assembly of the endangered Acer yangbiense, a plant species with extremely small populations endemic to Yunnan Province, China.</title>
        <authorList>
            <person name="Yang J."/>
            <person name="Wariss H.M."/>
            <person name="Tao L."/>
            <person name="Zhang R."/>
            <person name="Yun Q."/>
            <person name="Hollingsworth P."/>
            <person name="Dao Z."/>
            <person name="Luo G."/>
            <person name="Guo H."/>
            <person name="Ma Y."/>
            <person name="Sun W."/>
        </authorList>
    </citation>
    <scope>NUCLEOTIDE SEQUENCE [LARGE SCALE GENOMIC DNA]</scope>
    <source>
        <strain evidence="8">cv. Malutang</strain>
    </source>
</reference>
<dbReference type="GO" id="GO:0004674">
    <property type="term" value="F:protein serine/threonine kinase activity"/>
    <property type="evidence" value="ECO:0007669"/>
    <property type="project" value="UniProtKB-KW"/>
</dbReference>
<dbReference type="AlphaFoldDB" id="A0A5C7GNH5"/>
<dbReference type="GO" id="GO:0000723">
    <property type="term" value="P:telomere maintenance"/>
    <property type="evidence" value="ECO:0007669"/>
    <property type="project" value="TreeGrafter"/>
</dbReference>
<dbReference type="EMBL" id="VAHF01000207">
    <property type="protein sequence ID" value="TXG46344.1"/>
    <property type="molecule type" value="Genomic_DNA"/>
</dbReference>
<evidence type="ECO:0000256" key="5">
    <source>
        <dbReference type="SAM" id="SignalP"/>
    </source>
</evidence>
<evidence type="ECO:0000313" key="8">
    <source>
        <dbReference type="Proteomes" id="UP000323000"/>
    </source>
</evidence>
<organism evidence="7 8">
    <name type="scientific">Acer yangbiense</name>
    <dbReference type="NCBI Taxonomy" id="1000413"/>
    <lineage>
        <taxon>Eukaryota</taxon>
        <taxon>Viridiplantae</taxon>
        <taxon>Streptophyta</taxon>
        <taxon>Embryophyta</taxon>
        <taxon>Tracheophyta</taxon>
        <taxon>Spermatophyta</taxon>
        <taxon>Magnoliopsida</taxon>
        <taxon>eudicotyledons</taxon>
        <taxon>Gunneridae</taxon>
        <taxon>Pentapetalae</taxon>
        <taxon>rosids</taxon>
        <taxon>malvids</taxon>
        <taxon>Sapindales</taxon>
        <taxon>Sapindaceae</taxon>
        <taxon>Hippocastanoideae</taxon>
        <taxon>Acereae</taxon>
        <taxon>Acer</taxon>
    </lineage>
</organism>
<dbReference type="GO" id="GO:0000077">
    <property type="term" value="P:DNA damage checkpoint signaling"/>
    <property type="evidence" value="ECO:0007669"/>
    <property type="project" value="TreeGrafter"/>
</dbReference>
<comment type="subcellular location">
    <subcellularLocation>
        <location evidence="1">Nucleus</location>
    </subcellularLocation>
</comment>
<gene>
    <name evidence="7" type="ORF">EZV62_028157</name>
</gene>
<keyword evidence="4" id="KW-0539">Nucleus</keyword>
<evidence type="ECO:0000256" key="1">
    <source>
        <dbReference type="ARBA" id="ARBA00004123"/>
    </source>
</evidence>
<keyword evidence="5" id="KW-0732">Signal</keyword>
<dbReference type="PROSITE" id="PS50290">
    <property type="entry name" value="PI3_4_KINASE_3"/>
    <property type="match status" value="1"/>
</dbReference>
<evidence type="ECO:0000259" key="6">
    <source>
        <dbReference type="PROSITE" id="PS50290"/>
    </source>
</evidence>
<keyword evidence="2" id="KW-0723">Serine/threonine-protein kinase</keyword>
<evidence type="ECO:0000256" key="3">
    <source>
        <dbReference type="ARBA" id="ARBA00022763"/>
    </source>
</evidence>
<dbReference type="InterPro" id="IPR050517">
    <property type="entry name" value="DDR_Repair_Kinase"/>
</dbReference>
<proteinExistence type="predicted"/>
<dbReference type="Gene3D" id="3.30.1010.10">
    <property type="entry name" value="Phosphatidylinositol 3-kinase Catalytic Subunit, Chain A, domain 4"/>
    <property type="match status" value="1"/>
</dbReference>
<evidence type="ECO:0000313" key="7">
    <source>
        <dbReference type="EMBL" id="TXG46344.1"/>
    </source>
</evidence>
<dbReference type="GO" id="GO:0005694">
    <property type="term" value="C:chromosome"/>
    <property type="evidence" value="ECO:0007669"/>
    <property type="project" value="TreeGrafter"/>
</dbReference>
<dbReference type="Proteomes" id="UP000323000">
    <property type="component" value="Unassembled WGS sequence"/>
</dbReference>
<name>A0A5C7GNH5_9ROSI</name>
<dbReference type="InterPro" id="IPR000403">
    <property type="entry name" value="PI3/4_kinase_cat_dom"/>
</dbReference>
<dbReference type="Pfam" id="PF00454">
    <property type="entry name" value="PI3_PI4_kinase"/>
    <property type="match status" value="1"/>
</dbReference>
<dbReference type="PANTHER" id="PTHR11139">
    <property type="entry name" value="ATAXIA TELANGIECTASIA MUTATED ATM -RELATED"/>
    <property type="match status" value="1"/>
</dbReference>
<dbReference type="InterPro" id="IPR011009">
    <property type="entry name" value="Kinase-like_dom_sf"/>
</dbReference>
<keyword evidence="2" id="KW-0808">Transferase</keyword>
<feature type="signal peptide" evidence="5">
    <location>
        <begin position="1"/>
        <end position="20"/>
    </location>
</feature>
<keyword evidence="3" id="KW-0227">DNA damage</keyword>
<protein>
    <recommendedName>
        <fullName evidence="6">PI3K/PI4K catalytic domain-containing protein</fullName>
    </recommendedName>
</protein>
<sequence length="573" mass="64195">MVTTLLLFVEFFVAVHVIETAYTQDAFVRRCLCDHYEDGMITCKIKAIYLVNGLTVWSTCILLKFTFREGNCAADYLANIGFGLHSYIWWNSFNRIKFKLSTCGLQNISYSLPFINFTSLSILDLSYNHFNLSAVDVLYELAKCLNTDMGLLIVKSLPKVLAFALHQSDERDLHSALNFYSAHTGSDNREIFAAVLPVLLDELVCFLDGGNSDEISKGHGKLGKSTQIHLTITLWARELLLVIRRLTANRAILEAQAFGAPNVHMEKIVLLGNDGIECPFLCKPKDDLRKDARMMEFTAMINRLLSKNPENRRRKLYIRTFAVISLTEDCVLENELVFRLLAASFCHFDQLLCTDHSNLFSRKSLIKLICYSMYNEFGDRNAETHLVSRDVDDVLQLSALTTTPVVLGNEIVCAAFVRLIEVRPSFLEFKKMLPHSLSCEKLLELGSFWVLLSTVDDSHGLRVGPPPPTHVLPPPSHVLPLQRHVPLPQQVVSLPNVQAPNTYPPGLGCLGTPFPASRAFAPSSYAQPQIPVNTGTQYLPMSQVHVPSIPAGDNLVHLLAKQVSLLHLRSILM</sequence>
<accession>A0A5C7GNH5</accession>